<dbReference type="InterPro" id="IPR036188">
    <property type="entry name" value="FAD/NAD-bd_sf"/>
</dbReference>
<evidence type="ECO:0000313" key="1">
    <source>
        <dbReference type="EMBL" id="MBP2702319.1"/>
    </source>
</evidence>
<protein>
    <submittedName>
        <fullName evidence="1">NAD(P)/FAD-dependent oxidoreductase</fullName>
    </submittedName>
</protein>
<dbReference type="Proteomes" id="UP000674234">
    <property type="component" value="Unassembled WGS sequence"/>
</dbReference>
<evidence type="ECO:0000313" key="2">
    <source>
        <dbReference type="Proteomes" id="UP000674234"/>
    </source>
</evidence>
<dbReference type="Gene3D" id="3.50.50.60">
    <property type="entry name" value="FAD/NAD(P)-binding domain"/>
    <property type="match status" value="1"/>
</dbReference>
<sequence>MADGFDAVVVGSGPNGLVAAVTMAEAGRRVLLLEAAGAFGGGLRTDELTLPGFRHDVCATVLPLTVASPAFRRIIGELGVTWAHPRVPAAHPLDKRPAVLVHRSAEETALGLGRDAAAWRATVGATARAGDPLVDTLLAPLSVPRAPLRAARFGAFGVLPATVLARTAFRTAGARAALAGMAAHSMLDLRAPITGGYGVLLAALAHHVGWPVVRGGSQRLADALVGRLRELGGEAVTGHRVRDLGEVPRARSVLLDLTPRQVLDVAGDRLPPAYRRRLDRFRYGPGVFKLDWALSGPVPWTDPAVGDAATVHLGGRLEEIAHGEAEVVRGRHPERPYVLVVQPCVADPSRAPAGRHVLWAYCHVPNGSAVDMTEAVEAQIERFAPGFRDLVLARRATDTAALEARNANLVGGDIGGGSGDLGQFLGRPVLSAHPWATPVRGLYICSASTPPGPGVHGMGGWQAARLALRREARAAARG</sequence>
<proteinExistence type="predicted"/>
<dbReference type="SUPFAM" id="SSF51905">
    <property type="entry name" value="FAD/NAD(P)-binding domain"/>
    <property type="match status" value="1"/>
</dbReference>
<dbReference type="AlphaFoldDB" id="A0A940WBC6"/>
<organism evidence="1 2">
    <name type="scientific">Microbispora oryzae</name>
    <dbReference type="NCBI Taxonomy" id="2806554"/>
    <lineage>
        <taxon>Bacteria</taxon>
        <taxon>Bacillati</taxon>
        <taxon>Actinomycetota</taxon>
        <taxon>Actinomycetes</taxon>
        <taxon>Streptosporangiales</taxon>
        <taxon>Streptosporangiaceae</taxon>
        <taxon>Microbispora</taxon>
    </lineage>
</organism>
<comment type="caution">
    <text evidence="1">The sequence shown here is derived from an EMBL/GenBank/DDBJ whole genome shotgun (WGS) entry which is preliminary data.</text>
</comment>
<gene>
    <name evidence="1" type="ORF">JOL79_00730</name>
</gene>
<dbReference type="RefSeq" id="WP_210153630.1">
    <property type="nucleotide sequence ID" value="NZ_JAFCNB010000001.1"/>
</dbReference>
<reference evidence="1" key="1">
    <citation type="submission" date="2021-02" db="EMBL/GenBank/DDBJ databases">
        <title>Draft genome sequence of Microbispora sp. RL4-1S isolated from rice leaves in Thailand.</title>
        <authorList>
            <person name="Muangham S."/>
            <person name="Duangmal K."/>
        </authorList>
    </citation>
    <scope>NUCLEOTIDE SEQUENCE</scope>
    <source>
        <strain evidence="1">RL4-1S</strain>
    </source>
</reference>
<dbReference type="PANTHER" id="PTHR10668:SF105">
    <property type="entry name" value="DEHYDROGENASE-RELATED"/>
    <property type="match status" value="1"/>
</dbReference>
<dbReference type="EMBL" id="JAFCNB010000001">
    <property type="protein sequence ID" value="MBP2702319.1"/>
    <property type="molecule type" value="Genomic_DNA"/>
</dbReference>
<accession>A0A940WBC6</accession>
<dbReference type="PANTHER" id="PTHR10668">
    <property type="entry name" value="PHYTOENE DEHYDROGENASE"/>
    <property type="match status" value="1"/>
</dbReference>
<dbReference type="Pfam" id="PF13450">
    <property type="entry name" value="NAD_binding_8"/>
    <property type="match status" value="1"/>
</dbReference>
<keyword evidence="2" id="KW-1185">Reference proteome</keyword>
<name>A0A940WBC6_9ACTN</name>